<feature type="chain" id="PRO_5042957160" evidence="1">
    <location>
        <begin position="39"/>
        <end position="97"/>
    </location>
</feature>
<keyword evidence="1" id="KW-0732">Signal</keyword>
<gene>
    <name evidence="2" type="ORF">VNO80_11701</name>
</gene>
<dbReference type="Proteomes" id="UP001374584">
    <property type="component" value="Unassembled WGS sequence"/>
</dbReference>
<evidence type="ECO:0000256" key="1">
    <source>
        <dbReference type="SAM" id="SignalP"/>
    </source>
</evidence>
<reference evidence="2 3" key="1">
    <citation type="submission" date="2024-01" db="EMBL/GenBank/DDBJ databases">
        <title>The genomes of 5 underutilized Papilionoideae crops provide insights into root nodulation and disease resistanc.</title>
        <authorList>
            <person name="Jiang F."/>
        </authorList>
    </citation>
    <scope>NUCLEOTIDE SEQUENCE [LARGE SCALE GENOMIC DNA]</scope>
    <source>
        <strain evidence="2">JINMINGXINNONG_FW02</strain>
        <tissue evidence="2">Leaves</tissue>
    </source>
</reference>
<evidence type="ECO:0000313" key="3">
    <source>
        <dbReference type="Proteomes" id="UP001374584"/>
    </source>
</evidence>
<protein>
    <submittedName>
        <fullName evidence="2">Uncharacterized protein</fullName>
    </submittedName>
</protein>
<dbReference type="PANTHER" id="PTHR35472:SF4">
    <property type="entry name" value="DUF19 DOMAIN-CONTAINING PROTEIN"/>
    <property type="match status" value="1"/>
</dbReference>
<organism evidence="2 3">
    <name type="scientific">Phaseolus coccineus</name>
    <name type="common">Scarlet runner bean</name>
    <name type="synonym">Phaseolus multiflorus</name>
    <dbReference type="NCBI Taxonomy" id="3886"/>
    <lineage>
        <taxon>Eukaryota</taxon>
        <taxon>Viridiplantae</taxon>
        <taxon>Streptophyta</taxon>
        <taxon>Embryophyta</taxon>
        <taxon>Tracheophyta</taxon>
        <taxon>Spermatophyta</taxon>
        <taxon>Magnoliopsida</taxon>
        <taxon>eudicotyledons</taxon>
        <taxon>Gunneridae</taxon>
        <taxon>Pentapetalae</taxon>
        <taxon>rosids</taxon>
        <taxon>fabids</taxon>
        <taxon>Fabales</taxon>
        <taxon>Fabaceae</taxon>
        <taxon>Papilionoideae</taxon>
        <taxon>50 kb inversion clade</taxon>
        <taxon>NPAAA clade</taxon>
        <taxon>indigoferoid/millettioid clade</taxon>
        <taxon>Phaseoleae</taxon>
        <taxon>Phaseolus</taxon>
    </lineage>
</organism>
<feature type="signal peptide" evidence="1">
    <location>
        <begin position="1"/>
        <end position="38"/>
    </location>
</feature>
<evidence type="ECO:0000313" key="2">
    <source>
        <dbReference type="EMBL" id="KAK7369659.1"/>
    </source>
</evidence>
<keyword evidence="3" id="KW-1185">Reference proteome</keyword>
<dbReference type="PANTHER" id="PTHR35472">
    <property type="match status" value="1"/>
</dbReference>
<sequence>MFLTTHKTAVMAVQYSRLSLLILMTILMLSQLSSCCKAGRWTNKEIKQKEKSISSQRLSISWHFYTKTQQGPSTEKVHPLYGVSLRDVPGGPNPLHN</sequence>
<comment type="caution">
    <text evidence="2">The sequence shown here is derived from an EMBL/GenBank/DDBJ whole genome shotgun (WGS) entry which is preliminary data.</text>
</comment>
<dbReference type="AlphaFoldDB" id="A0AAN9NAM8"/>
<dbReference type="InterPro" id="IPR055317">
    <property type="entry name" value="CLE14-like"/>
</dbReference>
<dbReference type="EMBL" id="JAYMYR010000004">
    <property type="protein sequence ID" value="KAK7369659.1"/>
    <property type="molecule type" value="Genomic_DNA"/>
</dbReference>
<name>A0AAN9NAM8_PHACN</name>
<accession>A0AAN9NAM8</accession>
<proteinExistence type="predicted"/>